<dbReference type="EMBL" id="CAUYUJ010015837">
    <property type="protein sequence ID" value="CAK0858760.1"/>
    <property type="molecule type" value="Genomic_DNA"/>
</dbReference>
<reference evidence="2" key="1">
    <citation type="submission" date="2023-10" db="EMBL/GenBank/DDBJ databases">
        <authorList>
            <person name="Chen Y."/>
            <person name="Shah S."/>
            <person name="Dougan E. K."/>
            <person name="Thang M."/>
            <person name="Chan C."/>
        </authorList>
    </citation>
    <scope>NUCLEOTIDE SEQUENCE [LARGE SCALE GENOMIC DNA]</scope>
</reference>
<feature type="compositionally biased region" description="Basic residues" evidence="1">
    <location>
        <begin position="644"/>
        <end position="653"/>
    </location>
</feature>
<evidence type="ECO:0000313" key="3">
    <source>
        <dbReference type="Proteomes" id="UP001189429"/>
    </source>
</evidence>
<feature type="region of interest" description="Disordered" evidence="1">
    <location>
        <begin position="700"/>
        <end position="740"/>
    </location>
</feature>
<gene>
    <name evidence="2" type="ORF">PCOR1329_LOCUS48357</name>
</gene>
<accession>A0ABN9UIB4</accession>
<keyword evidence="3" id="KW-1185">Reference proteome</keyword>
<feature type="non-terminal residue" evidence="2">
    <location>
        <position position="740"/>
    </location>
</feature>
<feature type="compositionally biased region" description="Basic residues" evidence="1">
    <location>
        <begin position="725"/>
        <end position="734"/>
    </location>
</feature>
<name>A0ABN9UIB4_9DINO</name>
<evidence type="ECO:0000256" key="1">
    <source>
        <dbReference type="SAM" id="MobiDB-lite"/>
    </source>
</evidence>
<organism evidence="2 3">
    <name type="scientific">Prorocentrum cordatum</name>
    <dbReference type="NCBI Taxonomy" id="2364126"/>
    <lineage>
        <taxon>Eukaryota</taxon>
        <taxon>Sar</taxon>
        <taxon>Alveolata</taxon>
        <taxon>Dinophyceae</taxon>
        <taxon>Prorocentrales</taxon>
        <taxon>Prorocentraceae</taxon>
        <taxon>Prorocentrum</taxon>
    </lineage>
</organism>
<protein>
    <submittedName>
        <fullName evidence="2">Uncharacterized protein</fullName>
    </submittedName>
</protein>
<dbReference type="Proteomes" id="UP001189429">
    <property type="component" value="Unassembled WGS sequence"/>
</dbReference>
<comment type="caution">
    <text evidence="2">The sequence shown here is derived from an EMBL/GenBank/DDBJ whole genome shotgun (WGS) entry which is preliminary data.</text>
</comment>
<proteinExistence type="predicted"/>
<feature type="region of interest" description="Disordered" evidence="1">
    <location>
        <begin position="513"/>
        <end position="532"/>
    </location>
</feature>
<feature type="region of interest" description="Disordered" evidence="1">
    <location>
        <begin position="644"/>
        <end position="667"/>
    </location>
</feature>
<sequence>MRRAPDGARARARGCDRYETLGRGQCADIGRRLRRDRQAERGWSRAAALDRRCKTLRASLAAHWRLSDAVGRFLPTLGEELAAGRPLGCEAALLEEASDALVFGNPARHPPLPSVVSGLARSRDGYDARALERLFSGDGVRRPCEVPFFLLSASSADHEGQAAVLLQASASDSDIVASVKVQIGSCSSVADCSGARPSRRSGGAAVGDAAHLSGATDVRPFTAAGICTDAAGEPHGSSFSDFPELGAAAELEARVDEPFEEPFDVPDQTFQQEELQGSSDMHDSECKSVEQAFDMEAECCEPRVSEKGVDEEGFAVEFNGKEFSFEGTGSIDKVSDVQIRVANIVIEAGRPTAKVFGAFRGGLCLVCPDSRLRSGEAPPLRRDGFGIYVHEFREIGVGPREAKMESLDCEGATHKACVLEQLRLLSWLRGSAGFKVFLNPPPPPGGAAAQRSIAGPPKELVSVICSQLLRSELTITDAIEVKGKDADLNIAFEIAAMRAESMAEFRAKQKQLAEAKGKGKGGPSCGQAAREPQSAWSQAWRARFIDALPHGNDGALAADDVGLRPLLLELWHEVVEAASGEAQGALELFAVEAASGGAGAAGPLLSDDYKGPSHVLVGGAVHRAASGGGADSGHAERGGAAHLARRRQTKARPRCSAPPRWPRGLRRGGDFCRLQEEMSRTVHPDKTQDVPGATEAFKRLKGGLRGRAQEEPPDFAGDPAEARVRHGLPRHRGRAVAEAP</sequence>
<evidence type="ECO:0000313" key="2">
    <source>
        <dbReference type="EMBL" id="CAK0858760.1"/>
    </source>
</evidence>